<proteinExistence type="predicted"/>
<evidence type="ECO:0000259" key="8">
    <source>
        <dbReference type="Pfam" id="PF24621"/>
    </source>
</evidence>
<feature type="region of interest" description="Disordered" evidence="6">
    <location>
        <begin position="20"/>
        <end position="53"/>
    </location>
</feature>
<evidence type="ECO:0000256" key="4">
    <source>
        <dbReference type="ARBA" id="ARBA00023027"/>
    </source>
</evidence>
<sequence>MTIKTIRKVSSEVALASIRDEISGERTLSKTPATASPASRRGSSSDDSVKASPSLPASVLEMWTSLPLSVRKALVSTELSGSLSSATSTSATTLSQTSASASEDGSSDGSSNAGSSSNGGGAGLDEIHEECPDTGASVVLRPLERAPHNVFEFSKTQASSTVSVEKTSSATVTTTTKVVSTMRGWRNVFNLPISYDVNMVPHGTILDPSNMQLLHATGPKVEGYNRRFAVIDDQVDRIYGERIRAYFVALGIELTAVVINGGEADKRPDAVDKLLDDLCAYKLRRREPFLAIGGGVLLDIAGMAACLYRRGVPFVRVPTTLLAIVDASVGVKNGVDYCCGITDETYKNRVGSFYAPSSCLLDASFISTQDARNISNGFGEIMKLALVRSTDLFELLECHGAALVESRFGPNPSTPEGVSDRIIDLSIQIMLEELGPNLWETKLDRCVDYGHTFSKLLEMVPGADIMHGEAVNVDGFFCVVLSHLRGYIAMDTVNRVFAAMKSLALLTDSSDLKSDLAWQSCKDAVEHRHGEQRIPLITEIGESICVSDITPEELDRAIEMMKQFDH</sequence>
<keyword evidence="4" id="KW-0520">NAD</keyword>
<dbReference type="PANTHER" id="PTHR43622:SF3">
    <property type="entry name" value="2-EPI-5-EPI-VALIOLONE SYNTHASE"/>
    <property type="match status" value="1"/>
</dbReference>
<evidence type="ECO:0008006" key="10">
    <source>
        <dbReference type="Google" id="ProtNLM"/>
    </source>
</evidence>
<dbReference type="PANTHER" id="PTHR43622">
    <property type="entry name" value="3-DEHYDROQUINATE SYNTHASE"/>
    <property type="match status" value="1"/>
</dbReference>
<keyword evidence="2" id="KW-0479">Metal-binding</keyword>
<dbReference type="AlphaFoldDB" id="A0A7S4NEJ8"/>
<dbReference type="InterPro" id="IPR035872">
    <property type="entry name" value="EEVS-like"/>
</dbReference>
<dbReference type="InterPro" id="IPR050071">
    <property type="entry name" value="Dehydroquinate_synthase"/>
</dbReference>
<keyword evidence="5" id="KW-0456">Lyase</keyword>
<comment type="cofactor">
    <cofactor evidence="1">
        <name>NAD(+)</name>
        <dbReference type="ChEBI" id="CHEBI:57540"/>
    </cofactor>
</comment>
<protein>
    <recommendedName>
        <fullName evidence="10">3-dehydroquinate synthase domain-containing protein</fullName>
    </recommendedName>
</protein>
<dbReference type="EMBL" id="HBKQ01055371">
    <property type="protein sequence ID" value="CAE2281573.1"/>
    <property type="molecule type" value="Transcribed_RNA"/>
</dbReference>
<evidence type="ECO:0000256" key="3">
    <source>
        <dbReference type="ARBA" id="ARBA00022741"/>
    </source>
</evidence>
<evidence type="ECO:0000256" key="5">
    <source>
        <dbReference type="ARBA" id="ARBA00023239"/>
    </source>
</evidence>
<gene>
    <name evidence="9" type="ORF">OAUR00152_LOCUS37911</name>
</gene>
<feature type="region of interest" description="Disordered" evidence="6">
    <location>
        <begin position="81"/>
        <end position="129"/>
    </location>
</feature>
<name>A0A7S4NEJ8_9STRA</name>
<dbReference type="GO" id="GO:0046872">
    <property type="term" value="F:metal ion binding"/>
    <property type="evidence" value="ECO:0007669"/>
    <property type="project" value="UniProtKB-KW"/>
</dbReference>
<evidence type="ECO:0000256" key="1">
    <source>
        <dbReference type="ARBA" id="ARBA00001911"/>
    </source>
</evidence>
<dbReference type="InterPro" id="IPR056179">
    <property type="entry name" value="DHQS_C"/>
</dbReference>
<dbReference type="CDD" id="cd08199">
    <property type="entry name" value="EEVS"/>
    <property type="match status" value="1"/>
</dbReference>
<dbReference type="Gene3D" id="3.40.50.1970">
    <property type="match status" value="1"/>
</dbReference>
<reference evidence="9" key="1">
    <citation type="submission" date="2021-01" db="EMBL/GenBank/DDBJ databases">
        <authorList>
            <person name="Corre E."/>
            <person name="Pelletier E."/>
            <person name="Niang G."/>
            <person name="Scheremetjew M."/>
            <person name="Finn R."/>
            <person name="Kale V."/>
            <person name="Holt S."/>
            <person name="Cochrane G."/>
            <person name="Meng A."/>
            <person name="Brown T."/>
            <person name="Cohen L."/>
        </authorList>
    </citation>
    <scope>NUCLEOTIDE SEQUENCE</scope>
    <source>
        <strain evidence="9">Isolate 1302-5</strain>
    </source>
</reference>
<accession>A0A7S4NEJ8</accession>
<evidence type="ECO:0000256" key="6">
    <source>
        <dbReference type="SAM" id="MobiDB-lite"/>
    </source>
</evidence>
<dbReference type="SUPFAM" id="SSF56796">
    <property type="entry name" value="Dehydroquinate synthase-like"/>
    <property type="match status" value="1"/>
</dbReference>
<dbReference type="Pfam" id="PF24621">
    <property type="entry name" value="DHQS_C"/>
    <property type="match status" value="1"/>
</dbReference>
<dbReference type="GO" id="GO:0017000">
    <property type="term" value="P:antibiotic biosynthetic process"/>
    <property type="evidence" value="ECO:0007669"/>
    <property type="project" value="InterPro"/>
</dbReference>
<feature type="domain" description="3-dehydroquinate synthase C-terminal" evidence="8">
    <location>
        <begin position="377"/>
        <end position="516"/>
    </location>
</feature>
<dbReference type="Pfam" id="PF01761">
    <property type="entry name" value="DHQ_synthase"/>
    <property type="match status" value="1"/>
</dbReference>
<dbReference type="GO" id="GO:0003856">
    <property type="term" value="F:3-dehydroquinate synthase activity"/>
    <property type="evidence" value="ECO:0007669"/>
    <property type="project" value="TreeGrafter"/>
</dbReference>
<keyword evidence="3" id="KW-0547">Nucleotide-binding</keyword>
<evidence type="ECO:0000313" key="9">
    <source>
        <dbReference type="EMBL" id="CAE2281573.1"/>
    </source>
</evidence>
<evidence type="ECO:0000256" key="2">
    <source>
        <dbReference type="ARBA" id="ARBA00022723"/>
    </source>
</evidence>
<feature type="compositionally biased region" description="Low complexity" evidence="6">
    <location>
        <begin position="81"/>
        <end position="116"/>
    </location>
</feature>
<feature type="domain" description="3-dehydroquinate synthase N-terminal" evidence="7">
    <location>
        <begin position="257"/>
        <end position="375"/>
    </location>
</feature>
<dbReference type="Gene3D" id="1.20.1090.10">
    <property type="entry name" value="Dehydroquinate synthase-like - alpha domain"/>
    <property type="match status" value="1"/>
</dbReference>
<dbReference type="InterPro" id="IPR030960">
    <property type="entry name" value="DHQS/DOIS_N"/>
</dbReference>
<dbReference type="GO" id="GO:0000166">
    <property type="term" value="F:nucleotide binding"/>
    <property type="evidence" value="ECO:0007669"/>
    <property type="project" value="UniProtKB-KW"/>
</dbReference>
<organism evidence="9">
    <name type="scientific">Odontella aurita</name>
    <dbReference type="NCBI Taxonomy" id="265563"/>
    <lineage>
        <taxon>Eukaryota</taxon>
        <taxon>Sar</taxon>
        <taxon>Stramenopiles</taxon>
        <taxon>Ochrophyta</taxon>
        <taxon>Bacillariophyta</taxon>
        <taxon>Mediophyceae</taxon>
        <taxon>Biddulphiophycidae</taxon>
        <taxon>Eupodiscales</taxon>
        <taxon>Odontellaceae</taxon>
        <taxon>Odontella</taxon>
    </lineage>
</organism>
<evidence type="ECO:0000259" key="7">
    <source>
        <dbReference type="Pfam" id="PF01761"/>
    </source>
</evidence>